<comment type="caution">
    <text evidence="1">The sequence shown here is derived from an EMBL/GenBank/DDBJ whole genome shotgun (WGS) entry which is preliminary data.</text>
</comment>
<protein>
    <submittedName>
        <fullName evidence="1">Uncharacterized protein</fullName>
    </submittedName>
</protein>
<name>A0ACC2LY60_PERAE</name>
<evidence type="ECO:0000313" key="1">
    <source>
        <dbReference type="EMBL" id="KAJ8638379.1"/>
    </source>
</evidence>
<dbReference type="Proteomes" id="UP001234297">
    <property type="component" value="Chromosome 3"/>
</dbReference>
<proteinExistence type="predicted"/>
<evidence type="ECO:0000313" key="2">
    <source>
        <dbReference type="Proteomes" id="UP001234297"/>
    </source>
</evidence>
<reference evidence="1 2" key="1">
    <citation type="journal article" date="2022" name="Hortic Res">
        <title>A haplotype resolved chromosomal level avocado genome allows analysis of novel avocado genes.</title>
        <authorList>
            <person name="Nath O."/>
            <person name="Fletcher S.J."/>
            <person name="Hayward A."/>
            <person name="Shaw L.M."/>
            <person name="Masouleh A.K."/>
            <person name="Furtado A."/>
            <person name="Henry R.J."/>
            <person name="Mitter N."/>
        </authorList>
    </citation>
    <scope>NUCLEOTIDE SEQUENCE [LARGE SCALE GENOMIC DNA]</scope>
    <source>
        <strain evidence="2">cv. Hass</strain>
    </source>
</reference>
<gene>
    <name evidence="1" type="ORF">MRB53_012646</name>
</gene>
<accession>A0ACC2LY60</accession>
<organism evidence="1 2">
    <name type="scientific">Persea americana</name>
    <name type="common">Avocado</name>
    <dbReference type="NCBI Taxonomy" id="3435"/>
    <lineage>
        <taxon>Eukaryota</taxon>
        <taxon>Viridiplantae</taxon>
        <taxon>Streptophyta</taxon>
        <taxon>Embryophyta</taxon>
        <taxon>Tracheophyta</taxon>
        <taxon>Spermatophyta</taxon>
        <taxon>Magnoliopsida</taxon>
        <taxon>Magnoliidae</taxon>
        <taxon>Laurales</taxon>
        <taxon>Lauraceae</taxon>
        <taxon>Persea</taxon>
    </lineage>
</organism>
<keyword evidence="2" id="KW-1185">Reference proteome</keyword>
<dbReference type="EMBL" id="CM056811">
    <property type="protein sequence ID" value="KAJ8638379.1"/>
    <property type="molecule type" value="Genomic_DNA"/>
</dbReference>
<sequence>METYGGNPDPYKSSSIGGDTPGFSVYKMKLAKIDNEIRVREEELVEGEYLDVGFLLYRVRFDFFEKEDDSSIIRSTIEYELAEESVIYASLVSINSIAIIAEVAGKHLTEDSGGGEVSIRIIGAAEQEHLRSELAMGQGEAMGQLGRGLRHIVAFIGIRREFAAREFRWGGVEWRG</sequence>